<dbReference type="InterPro" id="IPR000719">
    <property type="entry name" value="Prot_kinase_dom"/>
</dbReference>
<keyword evidence="1" id="KW-0808">Transferase</keyword>
<evidence type="ECO:0000256" key="4">
    <source>
        <dbReference type="ARBA" id="ARBA00022840"/>
    </source>
</evidence>
<accession>B8LCN8</accession>
<keyword evidence="2" id="KW-0547">Nucleotide-binding</keyword>
<evidence type="ECO:0000256" key="1">
    <source>
        <dbReference type="ARBA" id="ARBA00022679"/>
    </source>
</evidence>
<dbReference type="SMART" id="SM00220">
    <property type="entry name" value="S_TKc"/>
    <property type="match status" value="1"/>
</dbReference>
<evidence type="ECO:0000313" key="12">
    <source>
        <dbReference type="Proteomes" id="UP000001449"/>
    </source>
</evidence>
<dbReference type="Pfam" id="PF00069">
    <property type="entry name" value="Pkinase"/>
    <property type="match status" value="1"/>
</dbReference>
<dbReference type="AlphaFoldDB" id="B8LCN8"/>
<evidence type="ECO:0000256" key="3">
    <source>
        <dbReference type="ARBA" id="ARBA00022777"/>
    </source>
</evidence>
<dbReference type="EC" id="2.7.12.2" evidence="6"/>
<dbReference type="EMBL" id="DS999417">
    <property type="protein sequence ID" value="EED86933.1"/>
    <property type="molecule type" value="Genomic_DNA"/>
</dbReference>
<dbReference type="InterPro" id="IPR008271">
    <property type="entry name" value="Ser/Thr_kinase_AS"/>
</dbReference>
<dbReference type="GO" id="GO:0005524">
    <property type="term" value="F:ATP binding"/>
    <property type="evidence" value="ECO:0007669"/>
    <property type="project" value="UniProtKB-KW"/>
</dbReference>
<dbReference type="PROSITE" id="PS00108">
    <property type="entry name" value="PROTEIN_KINASE_ST"/>
    <property type="match status" value="1"/>
</dbReference>
<name>B8LCN8_THAPS</name>
<evidence type="ECO:0000256" key="5">
    <source>
        <dbReference type="ARBA" id="ARBA00038035"/>
    </source>
</evidence>
<dbReference type="PaxDb" id="35128-Thaps269874"/>
<dbReference type="SUPFAM" id="SSF56112">
    <property type="entry name" value="Protein kinase-like (PK-like)"/>
    <property type="match status" value="1"/>
</dbReference>
<keyword evidence="3" id="KW-0418">Kinase</keyword>
<evidence type="ECO:0000256" key="8">
    <source>
        <dbReference type="ARBA" id="ARBA00049299"/>
    </source>
</evidence>
<keyword evidence="12" id="KW-1185">Reference proteome</keyword>
<dbReference type="RefSeq" id="XP_002296732.1">
    <property type="nucleotide sequence ID" value="XM_002296696.1"/>
</dbReference>
<evidence type="ECO:0000313" key="11">
    <source>
        <dbReference type="EMBL" id="EED86933.1"/>
    </source>
</evidence>
<protein>
    <recommendedName>
        <fullName evidence="6">mitogen-activated protein kinase kinase</fullName>
        <ecNumber evidence="6">2.7.12.2</ecNumber>
    </recommendedName>
</protein>
<reference evidence="11 12" key="2">
    <citation type="journal article" date="2008" name="Nature">
        <title>The Phaeodactylum genome reveals the evolutionary history of diatom genomes.</title>
        <authorList>
            <person name="Bowler C."/>
            <person name="Allen A.E."/>
            <person name="Badger J.H."/>
            <person name="Grimwood J."/>
            <person name="Jabbari K."/>
            <person name="Kuo A."/>
            <person name="Maheswari U."/>
            <person name="Martens C."/>
            <person name="Maumus F."/>
            <person name="Otillar R.P."/>
            <person name="Rayko E."/>
            <person name="Salamov A."/>
            <person name="Vandepoele K."/>
            <person name="Beszteri B."/>
            <person name="Gruber A."/>
            <person name="Heijde M."/>
            <person name="Katinka M."/>
            <person name="Mock T."/>
            <person name="Valentin K."/>
            <person name="Verret F."/>
            <person name="Berges J.A."/>
            <person name="Brownlee C."/>
            <person name="Cadoret J.P."/>
            <person name="Chiovitti A."/>
            <person name="Choi C.J."/>
            <person name="Coesel S."/>
            <person name="De Martino A."/>
            <person name="Detter J.C."/>
            <person name="Durkin C."/>
            <person name="Falciatore A."/>
            <person name="Fournet J."/>
            <person name="Haruta M."/>
            <person name="Huysman M.J."/>
            <person name="Jenkins B.D."/>
            <person name="Jiroutova K."/>
            <person name="Jorgensen R.E."/>
            <person name="Joubert Y."/>
            <person name="Kaplan A."/>
            <person name="Kroger N."/>
            <person name="Kroth P.G."/>
            <person name="La Roche J."/>
            <person name="Lindquist E."/>
            <person name="Lommer M."/>
            <person name="Martin-Jezequel V."/>
            <person name="Lopez P.J."/>
            <person name="Lucas S."/>
            <person name="Mangogna M."/>
            <person name="McGinnis K."/>
            <person name="Medlin L.K."/>
            <person name="Montsant A."/>
            <person name="Oudot-Le Secq M.P."/>
            <person name="Napoli C."/>
            <person name="Obornik M."/>
            <person name="Parker M.S."/>
            <person name="Petit J.L."/>
            <person name="Porcel B.M."/>
            <person name="Poulsen N."/>
            <person name="Robison M."/>
            <person name="Rychlewski L."/>
            <person name="Rynearson T.A."/>
            <person name="Schmutz J."/>
            <person name="Shapiro H."/>
            <person name="Siaut M."/>
            <person name="Stanley M."/>
            <person name="Sussman M.R."/>
            <person name="Taylor A.R."/>
            <person name="Vardi A."/>
            <person name="von Dassow P."/>
            <person name="Vyverman W."/>
            <person name="Willis A."/>
            <person name="Wyrwicz L.S."/>
            <person name="Rokhsar D.S."/>
            <person name="Weissenbach J."/>
            <person name="Armbrust E.V."/>
            <person name="Green B.R."/>
            <person name="Van de Peer Y."/>
            <person name="Grigoriev I.V."/>
        </authorList>
    </citation>
    <scope>NUCLEOTIDE SEQUENCE [LARGE SCALE GENOMIC DNA]</scope>
    <source>
        <strain evidence="11 12">CCMP1335</strain>
    </source>
</reference>
<dbReference type="KEGG" id="tps:THAPSDRAFT_269874"/>
<keyword evidence="4" id="KW-0067">ATP-binding</keyword>
<evidence type="ECO:0000256" key="9">
    <source>
        <dbReference type="ARBA" id="ARBA00051693"/>
    </source>
</evidence>
<organism evidence="11 12">
    <name type="scientific">Thalassiosira pseudonana</name>
    <name type="common">Marine diatom</name>
    <name type="synonym">Cyclotella nana</name>
    <dbReference type="NCBI Taxonomy" id="35128"/>
    <lineage>
        <taxon>Eukaryota</taxon>
        <taxon>Sar</taxon>
        <taxon>Stramenopiles</taxon>
        <taxon>Ochrophyta</taxon>
        <taxon>Bacillariophyta</taxon>
        <taxon>Coscinodiscophyceae</taxon>
        <taxon>Thalassiosirophycidae</taxon>
        <taxon>Thalassiosirales</taxon>
        <taxon>Thalassiosiraceae</taxon>
        <taxon>Thalassiosira</taxon>
    </lineage>
</organism>
<evidence type="ECO:0000256" key="6">
    <source>
        <dbReference type="ARBA" id="ARBA00038999"/>
    </source>
</evidence>
<dbReference type="STRING" id="35128.B8LCN8"/>
<dbReference type="GeneID" id="7442540"/>
<dbReference type="GO" id="GO:0004708">
    <property type="term" value="F:MAP kinase kinase activity"/>
    <property type="evidence" value="ECO:0000318"/>
    <property type="project" value="GO_Central"/>
</dbReference>
<dbReference type="HOGENOM" id="CLU_000288_63_23_1"/>
<gene>
    <name evidence="11" type="ORF">THAPSDRAFT_269874</name>
</gene>
<dbReference type="GO" id="GO:0000165">
    <property type="term" value="P:MAPK cascade"/>
    <property type="evidence" value="ECO:0000318"/>
    <property type="project" value="GO_Central"/>
</dbReference>
<dbReference type="PROSITE" id="PS50011">
    <property type="entry name" value="PROTEIN_KINASE_DOM"/>
    <property type="match status" value="1"/>
</dbReference>
<dbReference type="Proteomes" id="UP000001449">
    <property type="component" value="Chromosome 16"/>
</dbReference>
<dbReference type="eggNOG" id="KOG0581">
    <property type="taxonomic scope" value="Eukaryota"/>
</dbReference>
<dbReference type="PANTHER" id="PTHR48013">
    <property type="entry name" value="DUAL SPECIFICITY MITOGEN-ACTIVATED PROTEIN KINASE KINASE 5-RELATED"/>
    <property type="match status" value="1"/>
</dbReference>
<sequence length="277" mass="31133">MQSHEKRQMLLRELRLLCCTMMRGNGGCECLVELEGAFLDRNEGVITLVLEFMDRGSLADLRHSNTINNSNSIPTSPHFRGLSQPNKTHRTMPEYAIASIAYQMIWGLGYLHFEGVLHRDIKPANVLVNSIGRVKLADFGIEDGNNAVMNTTVIGTTRYMSPERVRGKPYAMTSDVWSLGLVLLECARGDSPFENVSSVVELVQTLDECEMSDFIPESVSYGLRELLMGCLCYSPQKRMPASILIQSPWFQSHEISCVDDASKLTKRYLDETYPPLT</sequence>
<evidence type="ECO:0000256" key="2">
    <source>
        <dbReference type="ARBA" id="ARBA00022741"/>
    </source>
</evidence>
<dbReference type="Gene3D" id="1.10.510.10">
    <property type="entry name" value="Transferase(Phosphotransferase) domain 1"/>
    <property type="match status" value="1"/>
</dbReference>
<comment type="catalytic activity">
    <reaction evidence="8">
        <text>L-threonyl-[protein] + ATP = O-phospho-L-threonyl-[protein] + ADP + H(+)</text>
        <dbReference type="Rhea" id="RHEA:46608"/>
        <dbReference type="Rhea" id="RHEA-COMP:11060"/>
        <dbReference type="Rhea" id="RHEA-COMP:11605"/>
        <dbReference type="ChEBI" id="CHEBI:15378"/>
        <dbReference type="ChEBI" id="CHEBI:30013"/>
        <dbReference type="ChEBI" id="CHEBI:30616"/>
        <dbReference type="ChEBI" id="CHEBI:61977"/>
        <dbReference type="ChEBI" id="CHEBI:456216"/>
        <dbReference type="EC" id="2.7.12.2"/>
    </reaction>
</comment>
<comment type="similarity">
    <text evidence="5">Belongs to the protein kinase superfamily. STE Ser/Thr protein kinase family. MAP kinase kinase subfamily.</text>
</comment>
<evidence type="ECO:0000259" key="10">
    <source>
        <dbReference type="PROSITE" id="PS50011"/>
    </source>
</evidence>
<evidence type="ECO:0000256" key="7">
    <source>
        <dbReference type="ARBA" id="ARBA00049014"/>
    </source>
</evidence>
<comment type="catalytic activity">
    <reaction evidence="7">
        <text>L-seryl-[protein] + ATP = O-phospho-L-seryl-[protein] + ADP + H(+)</text>
        <dbReference type="Rhea" id="RHEA:17989"/>
        <dbReference type="Rhea" id="RHEA-COMP:9863"/>
        <dbReference type="Rhea" id="RHEA-COMP:11604"/>
        <dbReference type="ChEBI" id="CHEBI:15378"/>
        <dbReference type="ChEBI" id="CHEBI:29999"/>
        <dbReference type="ChEBI" id="CHEBI:30616"/>
        <dbReference type="ChEBI" id="CHEBI:83421"/>
        <dbReference type="ChEBI" id="CHEBI:456216"/>
        <dbReference type="EC" id="2.7.12.2"/>
    </reaction>
</comment>
<reference evidence="11 12" key="1">
    <citation type="journal article" date="2004" name="Science">
        <title>The genome of the diatom Thalassiosira pseudonana: ecology, evolution, and metabolism.</title>
        <authorList>
            <person name="Armbrust E.V."/>
            <person name="Berges J.A."/>
            <person name="Bowler C."/>
            <person name="Green B.R."/>
            <person name="Martinez D."/>
            <person name="Putnam N.H."/>
            <person name="Zhou S."/>
            <person name="Allen A.E."/>
            <person name="Apt K.E."/>
            <person name="Bechner M."/>
            <person name="Brzezinski M.A."/>
            <person name="Chaal B.K."/>
            <person name="Chiovitti A."/>
            <person name="Davis A.K."/>
            <person name="Demarest M.S."/>
            <person name="Detter J.C."/>
            <person name="Glavina T."/>
            <person name="Goodstein D."/>
            <person name="Hadi M.Z."/>
            <person name="Hellsten U."/>
            <person name="Hildebrand M."/>
            <person name="Jenkins B.D."/>
            <person name="Jurka J."/>
            <person name="Kapitonov V.V."/>
            <person name="Kroger N."/>
            <person name="Lau W.W."/>
            <person name="Lane T.W."/>
            <person name="Larimer F.W."/>
            <person name="Lippmeier J.C."/>
            <person name="Lucas S."/>
            <person name="Medina M."/>
            <person name="Montsant A."/>
            <person name="Obornik M."/>
            <person name="Parker M.S."/>
            <person name="Palenik B."/>
            <person name="Pazour G.J."/>
            <person name="Richardson P.M."/>
            <person name="Rynearson T.A."/>
            <person name="Saito M.A."/>
            <person name="Schwartz D.C."/>
            <person name="Thamatrakoln K."/>
            <person name="Valentin K."/>
            <person name="Vardi A."/>
            <person name="Wilkerson F.P."/>
            <person name="Rokhsar D.S."/>
        </authorList>
    </citation>
    <scope>NUCLEOTIDE SEQUENCE [LARGE SCALE GENOMIC DNA]</scope>
    <source>
        <strain evidence="11 12">CCMP1335</strain>
    </source>
</reference>
<proteinExistence type="inferred from homology"/>
<dbReference type="InterPro" id="IPR011009">
    <property type="entry name" value="Kinase-like_dom_sf"/>
</dbReference>
<feature type="domain" description="Protein kinase" evidence="10">
    <location>
        <begin position="1"/>
        <end position="250"/>
    </location>
</feature>
<dbReference type="InParanoid" id="B8LCN8"/>
<comment type="catalytic activity">
    <reaction evidence="9">
        <text>L-tyrosyl-[protein] + ATP = O-phospho-L-tyrosyl-[protein] + ADP + H(+)</text>
        <dbReference type="Rhea" id="RHEA:10596"/>
        <dbReference type="Rhea" id="RHEA-COMP:10136"/>
        <dbReference type="Rhea" id="RHEA-COMP:20101"/>
        <dbReference type="ChEBI" id="CHEBI:15378"/>
        <dbReference type="ChEBI" id="CHEBI:30616"/>
        <dbReference type="ChEBI" id="CHEBI:46858"/>
        <dbReference type="ChEBI" id="CHEBI:61978"/>
        <dbReference type="ChEBI" id="CHEBI:456216"/>
        <dbReference type="EC" id="2.7.12.2"/>
    </reaction>
</comment>
<dbReference type="PANTHER" id="PTHR48013:SF9">
    <property type="entry name" value="DUAL SPECIFICITY MITOGEN-ACTIVATED PROTEIN KINASE KINASE 5"/>
    <property type="match status" value="1"/>
</dbReference>